<evidence type="ECO:0000313" key="1">
    <source>
        <dbReference type="EMBL" id="AND28439.1"/>
    </source>
</evidence>
<dbReference type="EMBL" id="CP013278">
    <property type="protein sequence ID" value="AND28439.1"/>
    <property type="molecule type" value="Genomic_DNA"/>
</dbReference>
<keyword evidence="1" id="KW-0614">Plasmid</keyword>
<sequence>MSDGAYTPTGQSKKGYANYYSGTDIRIYFGDNWIDEIVEIEWTMQEQLAPIYGFASYTWDKVARGNRFVQGSFSINFKEAGYLQTVLNSLSSEMTDEQEWFNLSEFNGDGGQSAHKNTKVEDLIDNFQALADDYENALWGTNSNSSKLIDSRKTDTFFYSTNENAKNKALKEHGFNILLTYGNNPCAVRGAGSYKTAQTIVGVQLTGVSQRVDPSGNPISEVYTFIAKDISGNVQKAY</sequence>
<organism evidence="1">
    <name type="scientific">Bacillus thuringiensis subsp. israelensis</name>
    <dbReference type="NCBI Taxonomy" id="1430"/>
    <lineage>
        <taxon>Bacteria</taxon>
        <taxon>Bacillati</taxon>
        <taxon>Bacillota</taxon>
        <taxon>Bacilli</taxon>
        <taxon>Bacillales</taxon>
        <taxon>Bacillaceae</taxon>
        <taxon>Bacillus</taxon>
        <taxon>Bacillus cereus group</taxon>
    </lineage>
</organism>
<protein>
    <recommendedName>
        <fullName evidence="2">Virion structural protein</fullName>
    </recommendedName>
</protein>
<accession>A0A160LJR8</accession>
<proteinExistence type="predicted"/>
<geneLocation type="plasmid" evidence="1">
    <name>pAM65-52-3-235K</name>
</geneLocation>
<dbReference type="PATRIC" id="fig|1430.6.peg.2217"/>
<evidence type="ECO:0008006" key="2">
    <source>
        <dbReference type="Google" id="ProtNLM"/>
    </source>
</evidence>
<reference evidence="1" key="1">
    <citation type="journal article" date="2017" name="Res. Microbiol.">
        <title>Comparative genomics of extrachromosomal elements in Bacillus thuringiensis subsp. israelensis.</title>
        <authorList>
            <person name="Bolotin A."/>
            <person name="Gillis A."/>
            <person name="Sanchis V."/>
            <person name="Nielsen-LeRoux C."/>
            <person name="Mahillon J."/>
            <person name="Lereclus D."/>
            <person name="Sorokin A."/>
        </authorList>
    </citation>
    <scope>NUCLEOTIDE SEQUENCE</scope>
    <source>
        <strain evidence="1">AM65-52</strain>
        <plasmid evidence="1">pAM65-52-3-235K</plasmid>
    </source>
</reference>
<gene>
    <name evidence="1" type="ORF">ATN07_32430</name>
</gene>
<name>A0A160LJR8_BACTI</name>
<dbReference type="AlphaFoldDB" id="A0A160LJR8"/>
<dbReference type="RefSeq" id="WP_001279451.1">
    <property type="nucleotide sequence ID" value="NZ_CP013278.1"/>
</dbReference>